<dbReference type="Proteomes" id="UP000470404">
    <property type="component" value="Unassembled WGS sequence"/>
</dbReference>
<dbReference type="Gene3D" id="1.10.357.10">
    <property type="entry name" value="Tetracycline Repressor, domain 2"/>
    <property type="match status" value="1"/>
</dbReference>
<evidence type="ECO:0000313" key="1">
    <source>
        <dbReference type="EMBL" id="NEC59187.1"/>
    </source>
</evidence>
<reference evidence="1 2" key="1">
    <citation type="submission" date="2020-01" db="EMBL/GenBank/DDBJ databases">
        <title>Insect and environment-associated Actinomycetes.</title>
        <authorList>
            <person name="Currrie C."/>
            <person name="Chevrette M."/>
            <person name="Carlson C."/>
            <person name="Stubbendieck R."/>
            <person name="Wendt-Pienkowski E."/>
        </authorList>
    </citation>
    <scope>NUCLEOTIDE SEQUENCE [LARGE SCALE GENOMIC DNA]</scope>
    <source>
        <strain evidence="1 2">SID8386</strain>
    </source>
</reference>
<proteinExistence type="predicted"/>
<dbReference type="EMBL" id="JAAGNC010000137">
    <property type="protein sequence ID" value="NEC59187.1"/>
    <property type="molecule type" value="Genomic_DNA"/>
</dbReference>
<evidence type="ECO:0008006" key="3">
    <source>
        <dbReference type="Google" id="ProtNLM"/>
    </source>
</evidence>
<organism evidence="1 2">
    <name type="scientific">Amycolatopsis rubida</name>
    <dbReference type="NCBI Taxonomy" id="112413"/>
    <lineage>
        <taxon>Bacteria</taxon>
        <taxon>Bacillati</taxon>
        <taxon>Actinomycetota</taxon>
        <taxon>Actinomycetes</taxon>
        <taxon>Pseudonocardiales</taxon>
        <taxon>Pseudonocardiaceae</taxon>
        <taxon>Amycolatopsis</taxon>
    </lineage>
</organism>
<dbReference type="SUPFAM" id="SSF46689">
    <property type="entry name" value="Homeodomain-like"/>
    <property type="match status" value="1"/>
</dbReference>
<sequence length="60" mass="6626">MRTRILDSARELLTATSDPRLPPVTLDEIAAQAGITTRQLRAYYTSVAAIEADLHAEERS</sequence>
<accession>A0ABX0BY87</accession>
<keyword evidence="2" id="KW-1185">Reference proteome</keyword>
<comment type="caution">
    <text evidence="1">The sequence shown here is derived from an EMBL/GenBank/DDBJ whole genome shotgun (WGS) entry which is preliminary data.</text>
</comment>
<protein>
    <recommendedName>
        <fullName evidence="3">TetR family transcriptional regulator</fullName>
    </recommendedName>
</protein>
<gene>
    <name evidence="1" type="ORF">G3I59_27265</name>
</gene>
<evidence type="ECO:0000313" key="2">
    <source>
        <dbReference type="Proteomes" id="UP000470404"/>
    </source>
</evidence>
<dbReference type="RefSeq" id="WP_067593201.1">
    <property type="nucleotide sequence ID" value="NZ_JAAGNC010000137.1"/>
</dbReference>
<name>A0ABX0BY87_9PSEU</name>
<dbReference type="InterPro" id="IPR009057">
    <property type="entry name" value="Homeodomain-like_sf"/>
</dbReference>